<accession>A0AAD5Z079</accession>
<feature type="compositionally biased region" description="Polar residues" evidence="2">
    <location>
        <begin position="1"/>
        <end position="11"/>
    </location>
</feature>
<dbReference type="GO" id="GO:0005975">
    <property type="term" value="P:carbohydrate metabolic process"/>
    <property type="evidence" value="ECO:0007669"/>
    <property type="project" value="InterPro"/>
</dbReference>
<dbReference type="EMBL" id="JANIEX010000016">
    <property type="protein sequence ID" value="KAJ3576229.1"/>
    <property type="molecule type" value="Genomic_DNA"/>
</dbReference>
<feature type="compositionally biased region" description="Polar residues" evidence="2">
    <location>
        <begin position="67"/>
        <end position="79"/>
    </location>
</feature>
<dbReference type="GO" id="GO:0004553">
    <property type="term" value="F:hydrolase activity, hydrolyzing O-glycosyl compounds"/>
    <property type="evidence" value="ECO:0007669"/>
    <property type="project" value="InterPro"/>
</dbReference>
<keyword evidence="3" id="KW-0812">Transmembrane</keyword>
<feature type="transmembrane region" description="Helical" evidence="3">
    <location>
        <begin position="163"/>
        <end position="187"/>
    </location>
</feature>
<proteinExistence type="inferred from homology"/>
<dbReference type="InterPro" id="IPR013320">
    <property type="entry name" value="ConA-like_dom_sf"/>
</dbReference>
<evidence type="ECO:0000313" key="5">
    <source>
        <dbReference type="EMBL" id="KAJ3576229.1"/>
    </source>
</evidence>
<evidence type="ECO:0000256" key="3">
    <source>
        <dbReference type="SAM" id="Phobius"/>
    </source>
</evidence>
<dbReference type="PANTHER" id="PTHR10963">
    <property type="entry name" value="GLYCOSYL HYDROLASE-RELATED"/>
    <property type="match status" value="1"/>
</dbReference>
<keyword evidence="3" id="KW-1133">Transmembrane helix</keyword>
<reference evidence="5" key="1">
    <citation type="submission" date="2022-07" db="EMBL/GenBank/DDBJ databases">
        <title>Genome Sequence of Leucocoprinus birnbaumii.</title>
        <authorList>
            <person name="Buettner E."/>
        </authorList>
    </citation>
    <scope>NUCLEOTIDE SEQUENCE</scope>
    <source>
        <strain evidence="5">VT141</strain>
    </source>
</reference>
<keyword evidence="3" id="KW-0472">Membrane</keyword>
<dbReference type="Proteomes" id="UP001213000">
    <property type="component" value="Unassembled WGS sequence"/>
</dbReference>
<sequence>MSMSDNSNSLPPNDDSHGEGGDIQQVASSSQVSDMDTRPTTSSSAPRDPFSTPLSSRPSSRHHQLHSSKISFSDNSSGFLSVPRTPTEGFFPGATSNHIPIPRSILNTPSRISMVPSARSSAIPLPGGNTLPRKLPRMKSHMIEDRSNISKPWTEKPNPRVRIAYLLTYAVIFVGLAGGIVQCYFNYANAQLDRKPLCLVMEENFDSEDSVFGENGSFNREVNMDGFGNGQFEMTTSSRNNSFVKDGFLYIVPTLTSDSIGNDAIFDGTVYNITGCTFNQTQPNNGFVTQNGATFFDESGYLKACSAVSNRTAGAVINPVQSARINTKGKSSIRYGRVEVRAKMPNGDWLWPAIWMLPKDEVYGAWPLSGEIDIVESRGNGLRYTARGSNYVQGSLNWGPTTFLNGVSKSYSWWTERRQSFGSEFRTYALEWTDKWLRIYVDNRLHTLLDIKFNEPFFKRGEFPEVIFDGPNPVALQNPWINGTNATPFDQEFYLIMNVAVGGTNGWFPEAQGDKPWLDASPNAMRDFALAEAQWYSTWPTNVEDRSLVVDYVKMWKHCDGN</sequence>
<gene>
    <name evidence="5" type="ORF">NP233_g553</name>
</gene>
<dbReference type="InterPro" id="IPR050546">
    <property type="entry name" value="Glycosyl_Hydrlase_16"/>
</dbReference>
<dbReference type="SUPFAM" id="SSF49899">
    <property type="entry name" value="Concanavalin A-like lectins/glucanases"/>
    <property type="match status" value="1"/>
</dbReference>
<comment type="similarity">
    <text evidence="1">Belongs to the glycosyl hydrolase 16 family.</text>
</comment>
<organism evidence="5 6">
    <name type="scientific">Leucocoprinus birnbaumii</name>
    <dbReference type="NCBI Taxonomy" id="56174"/>
    <lineage>
        <taxon>Eukaryota</taxon>
        <taxon>Fungi</taxon>
        <taxon>Dikarya</taxon>
        <taxon>Basidiomycota</taxon>
        <taxon>Agaricomycotina</taxon>
        <taxon>Agaricomycetes</taxon>
        <taxon>Agaricomycetidae</taxon>
        <taxon>Agaricales</taxon>
        <taxon>Agaricineae</taxon>
        <taxon>Agaricaceae</taxon>
        <taxon>Leucocoprinus</taxon>
    </lineage>
</organism>
<dbReference type="PROSITE" id="PS51762">
    <property type="entry name" value="GH16_2"/>
    <property type="match status" value="1"/>
</dbReference>
<dbReference type="AlphaFoldDB" id="A0AAD5Z079"/>
<dbReference type="PANTHER" id="PTHR10963:SF55">
    <property type="entry name" value="GLYCOSIDE HYDROLASE FAMILY 16 PROTEIN"/>
    <property type="match status" value="1"/>
</dbReference>
<dbReference type="Pfam" id="PF00722">
    <property type="entry name" value="Glyco_hydro_16"/>
    <property type="match status" value="1"/>
</dbReference>
<comment type="caution">
    <text evidence="5">The sequence shown here is derived from an EMBL/GenBank/DDBJ whole genome shotgun (WGS) entry which is preliminary data.</text>
</comment>
<feature type="compositionally biased region" description="Polar residues" evidence="2">
    <location>
        <begin position="25"/>
        <end position="45"/>
    </location>
</feature>
<name>A0AAD5Z079_9AGAR</name>
<evidence type="ECO:0000256" key="2">
    <source>
        <dbReference type="SAM" id="MobiDB-lite"/>
    </source>
</evidence>
<evidence type="ECO:0000256" key="1">
    <source>
        <dbReference type="ARBA" id="ARBA00006865"/>
    </source>
</evidence>
<protein>
    <recommendedName>
        <fullName evidence="4">GH16 domain-containing protein</fullName>
    </recommendedName>
</protein>
<feature type="domain" description="GH16" evidence="4">
    <location>
        <begin position="151"/>
        <end position="561"/>
    </location>
</feature>
<keyword evidence="6" id="KW-1185">Reference proteome</keyword>
<dbReference type="Gene3D" id="2.60.120.200">
    <property type="match status" value="1"/>
</dbReference>
<evidence type="ECO:0000259" key="4">
    <source>
        <dbReference type="PROSITE" id="PS51762"/>
    </source>
</evidence>
<evidence type="ECO:0000313" key="6">
    <source>
        <dbReference type="Proteomes" id="UP001213000"/>
    </source>
</evidence>
<dbReference type="InterPro" id="IPR000757">
    <property type="entry name" value="Beta-glucanase-like"/>
</dbReference>
<feature type="region of interest" description="Disordered" evidence="2">
    <location>
        <begin position="1"/>
        <end position="79"/>
    </location>
</feature>